<dbReference type="PANTHER" id="PTHR11229:SF16">
    <property type="entry name" value="LARGE RIBOSOMAL SUBUNIT PROTEIN UL3C"/>
    <property type="match status" value="1"/>
</dbReference>
<keyword evidence="11" id="KW-1185">Reference proteome</keyword>
<dbReference type="InterPro" id="IPR009000">
    <property type="entry name" value="Transl_B-barrel_sf"/>
</dbReference>
<evidence type="ECO:0000256" key="3">
    <source>
        <dbReference type="ARBA" id="ARBA00022884"/>
    </source>
</evidence>
<dbReference type="PANTHER" id="PTHR11229">
    <property type="entry name" value="50S RIBOSOMAL PROTEIN L3"/>
    <property type="match status" value="1"/>
</dbReference>
<evidence type="ECO:0000256" key="9">
    <source>
        <dbReference type="RuleBase" id="RU003906"/>
    </source>
</evidence>
<organism evidence="10 11">
    <name type="scientific">Botrimarina hoheduenensis</name>
    <dbReference type="NCBI Taxonomy" id="2528000"/>
    <lineage>
        <taxon>Bacteria</taxon>
        <taxon>Pseudomonadati</taxon>
        <taxon>Planctomycetota</taxon>
        <taxon>Planctomycetia</taxon>
        <taxon>Pirellulales</taxon>
        <taxon>Lacipirellulaceae</taxon>
        <taxon>Botrimarina</taxon>
    </lineage>
</organism>
<evidence type="ECO:0000256" key="8">
    <source>
        <dbReference type="RuleBase" id="RU003905"/>
    </source>
</evidence>
<gene>
    <name evidence="7 10" type="primary">rplC</name>
    <name evidence="10" type="ORF">Pla111_16960</name>
</gene>
<keyword evidence="3 7" id="KW-0694">RNA-binding</keyword>
<comment type="similarity">
    <text evidence="1 7 8">Belongs to the universal ribosomal protein uL3 family.</text>
</comment>
<dbReference type="InterPro" id="IPR000597">
    <property type="entry name" value="Ribosomal_uL3"/>
</dbReference>
<evidence type="ECO:0000256" key="7">
    <source>
        <dbReference type="HAMAP-Rule" id="MF_01325"/>
    </source>
</evidence>
<dbReference type="GO" id="GO:0006412">
    <property type="term" value="P:translation"/>
    <property type="evidence" value="ECO:0007669"/>
    <property type="project" value="UniProtKB-UniRule"/>
</dbReference>
<sequence>MAADANKNANAPLAGILGRKVGMTQVYNEAGEAVPVTVIQAGPCRVLQVKTLDRDGYEAVQVGYLDKARRRASRSERGHVAKLDSKRVKSRTAAGVELPAKAGCEPKRFIREFPTAAGSFNGGVEVGGEVKVDSFADVLRVDVTATSKGRGFSGAMKRHNFAGQRATHGVKKCHRHLGGTGCSAYPSRVMKGVSMPGQYGNVKTTVRNQRLVSIDVENNLLVLNGAVPGPNGGLVVVRTTNKLK</sequence>
<dbReference type="InterPro" id="IPR019926">
    <property type="entry name" value="Ribosomal_uL3_CS"/>
</dbReference>
<evidence type="ECO:0000313" key="10">
    <source>
        <dbReference type="EMBL" id="TWT46600.1"/>
    </source>
</evidence>
<comment type="caution">
    <text evidence="10">The sequence shown here is derived from an EMBL/GenBank/DDBJ whole genome shotgun (WGS) entry which is preliminary data.</text>
</comment>
<accession>A0A5C5W7E1</accession>
<keyword evidence="4 7" id="KW-0689">Ribosomal protein</keyword>
<comment type="function">
    <text evidence="7 9">One of the primary rRNA binding proteins, it binds directly near the 3'-end of the 23S rRNA, where it nucleates assembly of the 50S subunit.</text>
</comment>
<dbReference type="Pfam" id="PF00297">
    <property type="entry name" value="Ribosomal_L3"/>
    <property type="match status" value="1"/>
</dbReference>
<dbReference type="GO" id="GO:0019843">
    <property type="term" value="F:rRNA binding"/>
    <property type="evidence" value="ECO:0007669"/>
    <property type="project" value="UniProtKB-UniRule"/>
</dbReference>
<dbReference type="FunFam" id="2.40.30.10:FF:000004">
    <property type="entry name" value="50S ribosomal protein L3"/>
    <property type="match status" value="1"/>
</dbReference>
<reference evidence="10 11" key="1">
    <citation type="submission" date="2019-02" db="EMBL/GenBank/DDBJ databases">
        <title>Deep-cultivation of Planctomycetes and their phenomic and genomic characterization uncovers novel biology.</title>
        <authorList>
            <person name="Wiegand S."/>
            <person name="Jogler M."/>
            <person name="Boedeker C."/>
            <person name="Pinto D."/>
            <person name="Vollmers J."/>
            <person name="Rivas-Marin E."/>
            <person name="Kohn T."/>
            <person name="Peeters S.H."/>
            <person name="Heuer A."/>
            <person name="Rast P."/>
            <person name="Oberbeckmann S."/>
            <person name="Bunk B."/>
            <person name="Jeske O."/>
            <person name="Meyerdierks A."/>
            <person name="Storesund J.E."/>
            <person name="Kallscheuer N."/>
            <person name="Luecker S."/>
            <person name="Lage O.M."/>
            <person name="Pohl T."/>
            <person name="Merkel B.J."/>
            <person name="Hornburger P."/>
            <person name="Mueller R.-W."/>
            <person name="Bruemmer F."/>
            <person name="Labrenz M."/>
            <person name="Spormann A.M."/>
            <person name="Op Den Camp H."/>
            <person name="Overmann J."/>
            <person name="Amann R."/>
            <person name="Jetten M.S.M."/>
            <person name="Mascher T."/>
            <person name="Medema M.H."/>
            <person name="Devos D.P."/>
            <person name="Kaster A.-K."/>
            <person name="Ovreas L."/>
            <person name="Rohde M."/>
            <person name="Galperin M.Y."/>
            <person name="Jogler C."/>
        </authorList>
    </citation>
    <scope>NUCLEOTIDE SEQUENCE [LARGE SCALE GENOMIC DNA]</scope>
    <source>
        <strain evidence="10 11">Pla111</strain>
    </source>
</reference>
<dbReference type="HAMAP" id="MF_01325_B">
    <property type="entry name" value="Ribosomal_uL3_B"/>
    <property type="match status" value="1"/>
</dbReference>
<dbReference type="AlphaFoldDB" id="A0A5C5W7E1"/>
<dbReference type="GO" id="GO:0022625">
    <property type="term" value="C:cytosolic large ribosomal subunit"/>
    <property type="evidence" value="ECO:0007669"/>
    <property type="project" value="TreeGrafter"/>
</dbReference>
<evidence type="ECO:0000256" key="6">
    <source>
        <dbReference type="ARBA" id="ARBA00035243"/>
    </source>
</evidence>
<dbReference type="GO" id="GO:0003735">
    <property type="term" value="F:structural constituent of ribosome"/>
    <property type="evidence" value="ECO:0007669"/>
    <property type="project" value="UniProtKB-UniRule"/>
</dbReference>
<name>A0A5C5W7E1_9BACT</name>
<comment type="subunit">
    <text evidence="7 9">Part of the 50S ribosomal subunit. Forms a cluster with proteins L14 and L19.</text>
</comment>
<dbReference type="Proteomes" id="UP000318995">
    <property type="component" value="Unassembled WGS sequence"/>
</dbReference>
<dbReference type="PROSITE" id="PS00474">
    <property type="entry name" value="RIBOSOMAL_L3"/>
    <property type="match status" value="1"/>
</dbReference>
<dbReference type="NCBIfam" id="TIGR03625">
    <property type="entry name" value="L3_bact"/>
    <property type="match status" value="1"/>
</dbReference>
<evidence type="ECO:0000256" key="1">
    <source>
        <dbReference type="ARBA" id="ARBA00006540"/>
    </source>
</evidence>
<dbReference type="InterPro" id="IPR019927">
    <property type="entry name" value="Ribosomal_uL3_bac/org-type"/>
</dbReference>
<evidence type="ECO:0000256" key="2">
    <source>
        <dbReference type="ARBA" id="ARBA00022730"/>
    </source>
</evidence>
<protein>
    <recommendedName>
        <fullName evidence="6 7">Large ribosomal subunit protein uL3</fullName>
    </recommendedName>
</protein>
<dbReference type="Gene3D" id="2.40.30.10">
    <property type="entry name" value="Translation factors"/>
    <property type="match status" value="1"/>
</dbReference>
<dbReference type="EMBL" id="SJPH01000003">
    <property type="protein sequence ID" value="TWT46600.1"/>
    <property type="molecule type" value="Genomic_DNA"/>
</dbReference>
<dbReference type="SUPFAM" id="SSF50447">
    <property type="entry name" value="Translation proteins"/>
    <property type="match status" value="1"/>
</dbReference>
<evidence type="ECO:0000256" key="5">
    <source>
        <dbReference type="ARBA" id="ARBA00023274"/>
    </source>
</evidence>
<keyword evidence="5 7" id="KW-0687">Ribonucleoprotein</keyword>
<proteinExistence type="inferred from homology"/>
<dbReference type="OrthoDB" id="9806135at2"/>
<evidence type="ECO:0000256" key="4">
    <source>
        <dbReference type="ARBA" id="ARBA00022980"/>
    </source>
</evidence>
<dbReference type="Gene3D" id="3.30.160.810">
    <property type="match status" value="1"/>
</dbReference>
<evidence type="ECO:0000313" key="11">
    <source>
        <dbReference type="Proteomes" id="UP000318995"/>
    </source>
</evidence>
<keyword evidence="2 7" id="KW-0699">rRNA-binding</keyword>